<proteinExistence type="predicted"/>
<name>A0A9W9HSS0_9EURO</name>
<evidence type="ECO:0000313" key="2">
    <source>
        <dbReference type="Proteomes" id="UP001146351"/>
    </source>
</evidence>
<keyword evidence="2" id="KW-1185">Reference proteome</keyword>
<gene>
    <name evidence="1" type="ORF">N7492_008293</name>
</gene>
<dbReference type="AlphaFoldDB" id="A0A9W9HSS0"/>
<sequence length="123" mass="13846">MPSTIKTIFTAVKFIAGRPADLRKFFVPTATRGKTVWPKTPTDLLRYGVRWDYDGIVTKDDGKEYHKYQMQPNAGKIPSSVKQWRDKNGGTHAVMTTLYIPKGVEPEATVFEDAMAEAIENIP</sequence>
<dbReference type="Proteomes" id="UP001146351">
    <property type="component" value="Unassembled WGS sequence"/>
</dbReference>
<protein>
    <submittedName>
        <fullName evidence="1">Uncharacterized protein</fullName>
    </submittedName>
</protein>
<dbReference type="OrthoDB" id="2787676at2759"/>
<dbReference type="EMBL" id="JAPQKO010000006">
    <property type="protein sequence ID" value="KAJ5155490.1"/>
    <property type="molecule type" value="Genomic_DNA"/>
</dbReference>
<accession>A0A9W9HSS0</accession>
<organism evidence="1 2">
    <name type="scientific">Penicillium capsulatum</name>
    <dbReference type="NCBI Taxonomy" id="69766"/>
    <lineage>
        <taxon>Eukaryota</taxon>
        <taxon>Fungi</taxon>
        <taxon>Dikarya</taxon>
        <taxon>Ascomycota</taxon>
        <taxon>Pezizomycotina</taxon>
        <taxon>Eurotiomycetes</taxon>
        <taxon>Eurotiomycetidae</taxon>
        <taxon>Eurotiales</taxon>
        <taxon>Aspergillaceae</taxon>
        <taxon>Penicillium</taxon>
    </lineage>
</organism>
<evidence type="ECO:0000313" key="1">
    <source>
        <dbReference type="EMBL" id="KAJ5155490.1"/>
    </source>
</evidence>
<comment type="caution">
    <text evidence="1">The sequence shown here is derived from an EMBL/GenBank/DDBJ whole genome shotgun (WGS) entry which is preliminary data.</text>
</comment>
<reference evidence="1" key="2">
    <citation type="journal article" date="2023" name="IMA Fungus">
        <title>Comparative genomic study of the Penicillium genus elucidates a diverse pangenome and 15 lateral gene transfer events.</title>
        <authorList>
            <person name="Petersen C."/>
            <person name="Sorensen T."/>
            <person name="Nielsen M.R."/>
            <person name="Sondergaard T.E."/>
            <person name="Sorensen J.L."/>
            <person name="Fitzpatrick D.A."/>
            <person name="Frisvad J.C."/>
            <person name="Nielsen K.L."/>
        </authorList>
    </citation>
    <scope>NUCLEOTIDE SEQUENCE</scope>
    <source>
        <strain evidence="1">IBT 21917</strain>
    </source>
</reference>
<reference evidence="1" key="1">
    <citation type="submission" date="2022-11" db="EMBL/GenBank/DDBJ databases">
        <authorList>
            <person name="Petersen C."/>
        </authorList>
    </citation>
    <scope>NUCLEOTIDE SEQUENCE</scope>
    <source>
        <strain evidence="1">IBT 21917</strain>
    </source>
</reference>